<evidence type="ECO:0000313" key="9">
    <source>
        <dbReference type="RefSeq" id="XP_056688346.1"/>
    </source>
</evidence>
<evidence type="ECO:0000259" key="7">
    <source>
        <dbReference type="PROSITE" id="PS50879"/>
    </source>
</evidence>
<name>A0ABM3QYE5_SPIOL</name>
<evidence type="ECO:0000256" key="3">
    <source>
        <dbReference type="ARBA" id="ARBA00022722"/>
    </source>
</evidence>
<sequence length="383" mass="43521">MDAGLVRPSQYPDWVANVVLVKKPNGTWRMCVDYTNLNKLGRNIEAYNDDMIVKSKQRAAHIANLRETFEIIRAYNMRLNPKKCVFGVTSGKFLGFLIDERGIEADPDKIQAGETLYMYLVVSEHSLSVVLLTEREGIQMPVYFISHVLQNAEIRYPIVENFGLALFMARKKLHPYFLAHRIVVYSDQPLKLPFTKLEASGRMLNWVIELNAFDITYEPRKAFKGQACADFIVEMTRPVFAKNTKTVWTLYVDGSSMQNRCGAGIICQSPEGDTFKYAMRFNFQASNNEAEYEAVLCGIKMCKAAGAEEILALFDSQLIVSQVNGTYEARDPTMIKYMQAVHQELEQLKSFEVRQVPRSENNQADALSKLVSSASCDTPRHVF</sequence>
<dbReference type="InterPro" id="IPR000477">
    <property type="entry name" value="RT_dom"/>
</dbReference>
<evidence type="ECO:0000256" key="5">
    <source>
        <dbReference type="ARBA" id="ARBA00022801"/>
    </source>
</evidence>
<keyword evidence="6" id="KW-0695">RNA-directed DNA polymerase</keyword>
<dbReference type="PROSITE" id="PS50879">
    <property type="entry name" value="RNASE_H_1"/>
    <property type="match status" value="1"/>
</dbReference>
<dbReference type="Gene3D" id="3.10.10.10">
    <property type="entry name" value="HIV Type 1 Reverse Transcriptase, subunit A, domain 1"/>
    <property type="match status" value="1"/>
</dbReference>
<dbReference type="InterPro" id="IPR012337">
    <property type="entry name" value="RNaseH-like_sf"/>
</dbReference>
<evidence type="ECO:0000256" key="1">
    <source>
        <dbReference type="ARBA" id="ARBA00022679"/>
    </source>
</evidence>
<evidence type="ECO:0000313" key="8">
    <source>
        <dbReference type="Proteomes" id="UP000813463"/>
    </source>
</evidence>
<dbReference type="RefSeq" id="XP_056688346.1">
    <property type="nucleotide sequence ID" value="XM_056832368.1"/>
</dbReference>
<feature type="domain" description="RNase H type-1" evidence="7">
    <location>
        <begin position="244"/>
        <end position="373"/>
    </location>
</feature>
<dbReference type="Gene3D" id="3.30.70.270">
    <property type="match status" value="1"/>
</dbReference>
<dbReference type="InterPro" id="IPR036397">
    <property type="entry name" value="RNaseH_sf"/>
</dbReference>
<dbReference type="InterPro" id="IPR002156">
    <property type="entry name" value="RNaseH_domain"/>
</dbReference>
<keyword evidence="5" id="KW-0378">Hydrolase</keyword>
<dbReference type="PANTHER" id="PTHR48475:SF2">
    <property type="entry name" value="RIBONUCLEASE H"/>
    <property type="match status" value="1"/>
</dbReference>
<dbReference type="SUPFAM" id="SSF53098">
    <property type="entry name" value="Ribonuclease H-like"/>
    <property type="match status" value="1"/>
</dbReference>
<accession>A0ABM3QYE5</accession>
<dbReference type="InterPro" id="IPR043128">
    <property type="entry name" value="Rev_trsase/Diguanyl_cyclase"/>
</dbReference>
<evidence type="ECO:0000256" key="4">
    <source>
        <dbReference type="ARBA" id="ARBA00022759"/>
    </source>
</evidence>
<keyword evidence="2" id="KW-0548">Nucleotidyltransferase</keyword>
<dbReference type="GeneID" id="130463280"/>
<keyword evidence="4" id="KW-0255">Endonuclease</keyword>
<dbReference type="CDD" id="cd01647">
    <property type="entry name" value="RT_LTR"/>
    <property type="match status" value="1"/>
</dbReference>
<organism evidence="8 9">
    <name type="scientific">Spinacia oleracea</name>
    <name type="common">Spinach</name>
    <dbReference type="NCBI Taxonomy" id="3562"/>
    <lineage>
        <taxon>Eukaryota</taxon>
        <taxon>Viridiplantae</taxon>
        <taxon>Streptophyta</taxon>
        <taxon>Embryophyta</taxon>
        <taxon>Tracheophyta</taxon>
        <taxon>Spermatophyta</taxon>
        <taxon>Magnoliopsida</taxon>
        <taxon>eudicotyledons</taxon>
        <taxon>Gunneridae</taxon>
        <taxon>Pentapetalae</taxon>
        <taxon>Caryophyllales</taxon>
        <taxon>Chenopodiaceae</taxon>
        <taxon>Chenopodioideae</taxon>
        <taxon>Anserineae</taxon>
        <taxon>Spinacia</taxon>
    </lineage>
</organism>
<dbReference type="Gene3D" id="3.30.420.10">
    <property type="entry name" value="Ribonuclease H-like superfamily/Ribonuclease H"/>
    <property type="match status" value="1"/>
</dbReference>
<evidence type="ECO:0000256" key="2">
    <source>
        <dbReference type="ARBA" id="ARBA00022695"/>
    </source>
</evidence>
<dbReference type="CDD" id="cd09279">
    <property type="entry name" value="RNase_HI_like"/>
    <property type="match status" value="1"/>
</dbReference>
<dbReference type="Pfam" id="PF13456">
    <property type="entry name" value="RVT_3"/>
    <property type="match status" value="1"/>
</dbReference>
<dbReference type="Proteomes" id="UP000813463">
    <property type="component" value="Chromosome 6"/>
</dbReference>
<dbReference type="InterPro" id="IPR043502">
    <property type="entry name" value="DNA/RNA_pol_sf"/>
</dbReference>
<reference evidence="9" key="2">
    <citation type="submission" date="2025-08" db="UniProtKB">
        <authorList>
            <consortium name="RefSeq"/>
        </authorList>
    </citation>
    <scope>IDENTIFICATION</scope>
    <source>
        <tissue evidence="9">Leaf</tissue>
    </source>
</reference>
<keyword evidence="3" id="KW-0540">Nuclease</keyword>
<gene>
    <name evidence="9" type="primary">LOC130463280</name>
</gene>
<dbReference type="PANTHER" id="PTHR48475">
    <property type="entry name" value="RIBONUCLEASE H"/>
    <property type="match status" value="1"/>
</dbReference>
<dbReference type="Pfam" id="PF17917">
    <property type="entry name" value="RT_RNaseH"/>
    <property type="match status" value="1"/>
</dbReference>
<dbReference type="SUPFAM" id="SSF56672">
    <property type="entry name" value="DNA/RNA polymerases"/>
    <property type="match status" value="1"/>
</dbReference>
<dbReference type="InterPro" id="IPR041373">
    <property type="entry name" value="RT_RNaseH"/>
</dbReference>
<reference evidence="8" key="1">
    <citation type="journal article" date="2021" name="Nat. Commun.">
        <title>Genomic analyses provide insights into spinach domestication and the genetic basis of agronomic traits.</title>
        <authorList>
            <person name="Cai X."/>
            <person name="Sun X."/>
            <person name="Xu C."/>
            <person name="Sun H."/>
            <person name="Wang X."/>
            <person name="Ge C."/>
            <person name="Zhang Z."/>
            <person name="Wang Q."/>
            <person name="Fei Z."/>
            <person name="Jiao C."/>
            <person name="Wang Q."/>
        </authorList>
    </citation>
    <scope>NUCLEOTIDE SEQUENCE [LARGE SCALE GENOMIC DNA]</scope>
    <source>
        <strain evidence="8">cv. Varoflay</strain>
    </source>
</reference>
<proteinExistence type="predicted"/>
<evidence type="ECO:0000256" key="6">
    <source>
        <dbReference type="ARBA" id="ARBA00022918"/>
    </source>
</evidence>
<keyword evidence="8" id="KW-1185">Reference proteome</keyword>
<dbReference type="Pfam" id="PF00078">
    <property type="entry name" value="RVT_1"/>
    <property type="match status" value="1"/>
</dbReference>
<keyword evidence="1" id="KW-0808">Transferase</keyword>
<protein>
    <recommendedName>
        <fullName evidence="7">RNase H type-1 domain-containing protein</fullName>
    </recommendedName>
</protein>